<evidence type="ECO:0000313" key="2">
    <source>
        <dbReference type="Proteomes" id="UP001306950"/>
    </source>
</evidence>
<sequence length="190" mass="22048">MLLGSHEAHELNELLMSCTNSIQSMALFLNQAQDTELRDMISRHYAVHIQDYNMKVEFASKTQGSRDQLNVPQIQAMPNPGMQAPASYQPVQPQIKLNQLDDRGIATSYLLTLKRAGREYAWSAFECSTVQLRVFLEDAFRMCSHQAYEVWSYMVRKGWYMAQPAPDQTLQTMGQIYREVPYHQPMNMYR</sequence>
<reference evidence="1 2" key="1">
    <citation type="submission" date="2024-02" db="EMBL/GenBank/DDBJ databases">
        <title>A nitrogen-fixing paenibacillus bacterium.</title>
        <authorList>
            <person name="Zhang W.L."/>
            <person name="Chen S.F."/>
        </authorList>
    </citation>
    <scope>NUCLEOTIDE SEQUENCE [LARGE SCALE GENOMIC DNA]</scope>
    <source>
        <strain evidence="1 2">M1</strain>
    </source>
</reference>
<keyword evidence="1" id="KW-0946">Virion</keyword>
<proteinExistence type="predicted"/>
<keyword evidence="2" id="KW-1185">Reference proteome</keyword>
<dbReference type="InterPro" id="IPR012851">
    <property type="entry name" value="Spore_coat_CotF-like"/>
</dbReference>
<dbReference type="EMBL" id="JAZHPZ010000001">
    <property type="protein sequence ID" value="MEF2965020.1"/>
    <property type="molecule type" value="Genomic_DNA"/>
</dbReference>
<dbReference type="Proteomes" id="UP001306950">
    <property type="component" value="Unassembled WGS sequence"/>
</dbReference>
<organism evidence="1 2">
    <name type="scientific">Paenibacillus haidiansis</name>
    <dbReference type="NCBI Taxonomy" id="1574488"/>
    <lineage>
        <taxon>Bacteria</taxon>
        <taxon>Bacillati</taxon>
        <taxon>Bacillota</taxon>
        <taxon>Bacilli</taxon>
        <taxon>Bacillales</taxon>
        <taxon>Paenibacillaceae</taxon>
        <taxon>Paenibacillus</taxon>
    </lineage>
</organism>
<comment type="caution">
    <text evidence="1">The sequence shown here is derived from an EMBL/GenBank/DDBJ whole genome shotgun (WGS) entry which is preliminary data.</text>
</comment>
<accession>A0ABU7VMM1</accession>
<dbReference type="InterPro" id="IPR012347">
    <property type="entry name" value="Ferritin-like"/>
</dbReference>
<dbReference type="Gene3D" id="1.20.1260.10">
    <property type="match status" value="1"/>
</dbReference>
<dbReference type="RefSeq" id="WP_331845213.1">
    <property type="nucleotide sequence ID" value="NZ_JAZHPZ010000001.1"/>
</dbReference>
<protein>
    <submittedName>
        <fullName evidence="1">Spore coat protein</fullName>
    </submittedName>
</protein>
<gene>
    <name evidence="1" type="ORF">V3851_04185</name>
</gene>
<evidence type="ECO:0000313" key="1">
    <source>
        <dbReference type="EMBL" id="MEF2965020.1"/>
    </source>
</evidence>
<dbReference type="Pfam" id="PF07875">
    <property type="entry name" value="Coat_F"/>
    <property type="match status" value="1"/>
</dbReference>
<keyword evidence="1" id="KW-0167">Capsid protein</keyword>
<name>A0ABU7VMM1_9BACL</name>